<feature type="domain" description="PH" evidence="2">
    <location>
        <begin position="339"/>
        <end position="448"/>
    </location>
</feature>
<dbReference type="OrthoDB" id="5345571at2759"/>
<reference evidence="4" key="2">
    <citation type="journal article" date="2018" name="Nat. Commun.">
        <title>Extreme sensitivity to ultraviolet light in the fungal pathogen causing white-nose syndrome of bats.</title>
        <authorList>
            <person name="Palmer J.M."/>
            <person name="Drees K.P."/>
            <person name="Foster J.T."/>
            <person name="Lindner D.L."/>
        </authorList>
    </citation>
    <scope>NUCLEOTIDE SEQUENCE [LARGE SCALE GENOMIC DNA]</scope>
    <source>
        <strain evidence="4">UAMH 10579</strain>
    </source>
</reference>
<dbReference type="EMBL" id="KV460206">
    <property type="protein sequence ID" value="OBU01781.1"/>
    <property type="molecule type" value="Genomic_DNA"/>
</dbReference>
<dbReference type="RefSeq" id="XP_018135513.1">
    <property type="nucleotide sequence ID" value="XM_018270004.2"/>
</dbReference>
<dbReference type="InterPro" id="IPR057081">
    <property type="entry name" value="PH_N"/>
</dbReference>
<keyword evidence="4" id="KW-1185">Reference proteome</keyword>
<dbReference type="Pfam" id="PF23076">
    <property type="entry name" value="PH_FT_C"/>
    <property type="match status" value="1"/>
</dbReference>
<dbReference type="Proteomes" id="UP000091956">
    <property type="component" value="Unassembled WGS sequence"/>
</dbReference>
<organism evidence="3 4">
    <name type="scientific">Pseudogymnoascus verrucosus</name>
    <dbReference type="NCBI Taxonomy" id="342668"/>
    <lineage>
        <taxon>Eukaryota</taxon>
        <taxon>Fungi</taxon>
        <taxon>Dikarya</taxon>
        <taxon>Ascomycota</taxon>
        <taxon>Pezizomycotina</taxon>
        <taxon>Leotiomycetes</taxon>
        <taxon>Thelebolales</taxon>
        <taxon>Thelebolaceae</taxon>
        <taxon>Pseudogymnoascus</taxon>
    </lineage>
</organism>
<accession>A0A2P2SY55</accession>
<proteinExistence type="predicted"/>
<dbReference type="InterPro" id="IPR057082">
    <property type="entry name" value="PH_C"/>
</dbReference>
<sequence length="453" mass="51396">MAETVECWWLAKRADDIASALTRIRLSLTSSSHADITNVISEVLHSGSLLRDLSDLLRIYRDRVSLVRGFLGILAPCFERSVEDIRYLLGAKGSLRQVWGGIVERMEREGGGSLYTRFIMYNGYMVQLVRLLSRPSMYEATVLKSLIEKTLRLRAARGIEAPRILPLLPLSSQVRIQQPGRIHWAQQIFDRKHAMTRMRHQVVSCCYAPSMPDAALEIPPGSTVLFKLKFNQNTLSVVLYLPPSPPTAARLLCRWTARDGSPAYASRGLHELRIKRKGCALKLERWSAERGKPEEWLVLYFKGWEKMVLFHDVFAVLKQHCPRTVMCDPEELMLGEERKLFRGRITTPTTPQILTLYHDKLTSSPRLSATHPSGPLKRSPLWTAFIPASSLDASNIKRHGRKVLLKKLDMNVYENEYEGRRGRGGEVVLGFCEETDAEAFLTAWKALAKEAAL</sequence>
<dbReference type="AlphaFoldDB" id="A0A2P2SY55"/>
<evidence type="ECO:0000259" key="1">
    <source>
        <dbReference type="Pfam" id="PF23074"/>
    </source>
</evidence>
<feature type="domain" description="PH" evidence="1">
    <location>
        <begin position="211"/>
        <end position="336"/>
    </location>
</feature>
<evidence type="ECO:0000313" key="4">
    <source>
        <dbReference type="Proteomes" id="UP000091956"/>
    </source>
</evidence>
<name>A0A2P2SY55_9PEZI</name>
<evidence type="ECO:0000259" key="2">
    <source>
        <dbReference type="Pfam" id="PF23076"/>
    </source>
</evidence>
<gene>
    <name evidence="3" type="ORF">VE01_00473</name>
</gene>
<dbReference type="Pfam" id="PF23074">
    <property type="entry name" value="PH_FT_N"/>
    <property type="match status" value="1"/>
</dbReference>
<protein>
    <submittedName>
        <fullName evidence="3">Uncharacterized protein</fullName>
    </submittedName>
</protein>
<dbReference type="GeneID" id="28833859"/>
<evidence type="ECO:0000313" key="3">
    <source>
        <dbReference type="EMBL" id="OBU01781.1"/>
    </source>
</evidence>
<reference evidence="3 4" key="1">
    <citation type="submission" date="2016-03" db="EMBL/GenBank/DDBJ databases">
        <title>Comparative genomics of Pseudogymnoascus destructans, the fungus causing white-nose syndrome of bats.</title>
        <authorList>
            <person name="Palmer J.M."/>
            <person name="Drees K.P."/>
            <person name="Foster J.T."/>
            <person name="Lindner D.L."/>
        </authorList>
    </citation>
    <scope>NUCLEOTIDE SEQUENCE [LARGE SCALE GENOMIC DNA]</scope>
    <source>
        <strain evidence="3 4">UAMH 10579</strain>
    </source>
</reference>